<comment type="catalytic activity">
    <reaction evidence="6">
        <text>(sulfur carrier)-H + L-cysteine = (sulfur carrier)-SH + L-alanine</text>
        <dbReference type="Rhea" id="RHEA:43892"/>
        <dbReference type="Rhea" id="RHEA-COMP:14737"/>
        <dbReference type="Rhea" id="RHEA-COMP:14739"/>
        <dbReference type="ChEBI" id="CHEBI:29917"/>
        <dbReference type="ChEBI" id="CHEBI:35235"/>
        <dbReference type="ChEBI" id="CHEBI:57972"/>
        <dbReference type="ChEBI" id="CHEBI:64428"/>
        <dbReference type="EC" id="2.8.1.7"/>
    </reaction>
</comment>
<dbReference type="InterPro" id="IPR015421">
    <property type="entry name" value="PyrdxlP-dep_Trfase_major"/>
</dbReference>
<dbReference type="InterPro" id="IPR010970">
    <property type="entry name" value="Cys_dSase_SufS"/>
</dbReference>
<keyword evidence="9" id="KW-1185">Reference proteome</keyword>
<dbReference type="PANTHER" id="PTHR43586:SF8">
    <property type="entry name" value="CYSTEINE DESULFURASE 1, CHLOROPLASTIC"/>
    <property type="match status" value="1"/>
</dbReference>
<dbReference type="SUPFAM" id="SSF53383">
    <property type="entry name" value="PLP-dependent transferases"/>
    <property type="match status" value="1"/>
</dbReference>
<evidence type="ECO:0000259" key="7">
    <source>
        <dbReference type="Pfam" id="PF00266"/>
    </source>
</evidence>
<gene>
    <name evidence="8" type="ORF">ABDB84_14990</name>
</gene>
<dbReference type="NCBIfam" id="TIGR01979">
    <property type="entry name" value="sufS"/>
    <property type="match status" value="1"/>
</dbReference>
<evidence type="ECO:0000256" key="3">
    <source>
        <dbReference type="ARBA" id="ARBA00012239"/>
    </source>
</evidence>
<keyword evidence="5" id="KW-0663">Pyridoxal phosphate</keyword>
<sequence>MRHQPPSSPYYFLGEKSAYPVSSPDVNVPREDRVTARSFGLPGEDELRALLVGTPPTAAAAPAASAPAKKDQWYYFTDLTRGNGKAETGKAPARQQDAHPAFDVNAVRRDFPILQERVNGKQLVWFDNAATTHKPQAVIDRLAYFYAHENSNIHRAAHELAARATDAYEGARNKVTRFIGASSPEEIILVRGATEAINLVAKTWGVQNVGAGDEIVVSNLEHHANIVPWQQLAAQVGAKLRVIPVDDSGQILLEEYRKLLNDKTKIVAVTQVSNALGTVTPIKEIVALAHSVGAKALVDGAQSVPHMRVNVQQLEADFFVFSGHKIFGPTGIGVVYGKRDILEHMQPWQGGGNMIADVTFERTIYQGPPNRFEAGTGNIADAVGLGAALDYVDRIGIDNIGKYEHDLLAYATQGLLTIPGIRLIGTAADKASVASFVLKGYTTEEVGKALNREGIAVRTGHHCAQPILRRFGVETTVRPSLAFYNTCEEVDRMISVVYRLATAGR</sequence>
<dbReference type="InterPro" id="IPR015424">
    <property type="entry name" value="PyrdxlP-dep_Trfase"/>
</dbReference>
<evidence type="ECO:0000313" key="8">
    <source>
        <dbReference type="EMBL" id="MEN3069786.1"/>
    </source>
</evidence>
<name>A0ABU9Z141_9RHOO</name>
<comment type="cofactor">
    <cofactor evidence="1">
        <name>pyridoxal 5'-phosphate</name>
        <dbReference type="ChEBI" id="CHEBI:597326"/>
    </cofactor>
</comment>
<evidence type="ECO:0000256" key="4">
    <source>
        <dbReference type="ARBA" id="ARBA00022679"/>
    </source>
</evidence>
<evidence type="ECO:0000256" key="1">
    <source>
        <dbReference type="ARBA" id="ARBA00001933"/>
    </source>
</evidence>
<proteinExistence type="inferred from homology"/>
<evidence type="ECO:0000256" key="2">
    <source>
        <dbReference type="ARBA" id="ARBA00010447"/>
    </source>
</evidence>
<dbReference type="Gene3D" id="3.90.1150.10">
    <property type="entry name" value="Aspartate Aminotransferase, domain 1"/>
    <property type="match status" value="1"/>
</dbReference>
<comment type="caution">
    <text evidence="8">The sequence shown here is derived from an EMBL/GenBank/DDBJ whole genome shotgun (WGS) entry which is preliminary data.</text>
</comment>
<comment type="similarity">
    <text evidence="2">Belongs to the class-V pyridoxal-phosphate-dependent aminotransferase family. Csd subfamily.</text>
</comment>
<evidence type="ECO:0000313" key="9">
    <source>
        <dbReference type="Proteomes" id="UP001410394"/>
    </source>
</evidence>
<dbReference type="Proteomes" id="UP001410394">
    <property type="component" value="Unassembled WGS sequence"/>
</dbReference>
<organism evidence="8 9">
    <name type="scientific">Uliginosibacterium sediminicola</name>
    <dbReference type="NCBI Taxonomy" id="2024550"/>
    <lineage>
        <taxon>Bacteria</taxon>
        <taxon>Pseudomonadati</taxon>
        <taxon>Pseudomonadota</taxon>
        <taxon>Betaproteobacteria</taxon>
        <taxon>Rhodocyclales</taxon>
        <taxon>Zoogloeaceae</taxon>
        <taxon>Uliginosibacterium</taxon>
    </lineage>
</organism>
<evidence type="ECO:0000256" key="6">
    <source>
        <dbReference type="ARBA" id="ARBA00050776"/>
    </source>
</evidence>
<dbReference type="RefSeq" id="WP_345920556.1">
    <property type="nucleotide sequence ID" value="NZ_JBDIVE010000008.1"/>
</dbReference>
<dbReference type="Pfam" id="PF00266">
    <property type="entry name" value="Aminotran_5"/>
    <property type="match status" value="1"/>
</dbReference>
<keyword evidence="4" id="KW-0808">Transferase</keyword>
<accession>A0ABU9Z141</accession>
<dbReference type="PANTHER" id="PTHR43586">
    <property type="entry name" value="CYSTEINE DESULFURASE"/>
    <property type="match status" value="1"/>
</dbReference>
<dbReference type="Gene3D" id="3.40.640.10">
    <property type="entry name" value="Type I PLP-dependent aspartate aminotransferase-like (Major domain)"/>
    <property type="match status" value="1"/>
</dbReference>
<protein>
    <recommendedName>
        <fullName evidence="3">cysteine desulfurase</fullName>
        <ecNumber evidence="3">2.8.1.7</ecNumber>
    </recommendedName>
</protein>
<dbReference type="CDD" id="cd06453">
    <property type="entry name" value="SufS_like"/>
    <property type="match status" value="1"/>
</dbReference>
<dbReference type="InterPro" id="IPR015422">
    <property type="entry name" value="PyrdxlP-dep_Trfase_small"/>
</dbReference>
<dbReference type="EMBL" id="JBDIVE010000008">
    <property type="protein sequence ID" value="MEN3069786.1"/>
    <property type="molecule type" value="Genomic_DNA"/>
</dbReference>
<evidence type="ECO:0000256" key="5">
    <source>
        <dbReference type="ARBA" id="ARBA00022898"/>
    </source>
</evidence>
<dbReference type="InterPro" id="IPR000192">
    <property type="entry name" value="Aminotrans_V_dom"/>
</dbReference>
<dbReference type="EC" id="2.8.1.7" evidence="3"/>
<dbReference type="NCBIfam" id="NF041166">
    <property type="entry name" value="f2_encap_cargo1"/>
    <property type="match status" value="1"/>
</dbReference>
<feature type="domain" description="Aminotransferase class V" evidence="7">
    <location>
        <begin position="124"/>
        <end position="492"/>
    </location>
</feature>
<reference evidence="8 9" key="1">
    <citation type="journal article" date="2018" name="Int. J. Syst. Evol. Microbiol.">
        <title>Uliginosibacterium sediminicola sp. nov., isolated from freshwater sediment.</title>
        <authorList>
            <person name="Hwang W.M."/>
            <person name="Kim S.M."/>
            <person name="Kang K."/>
            <person name="Ahn T.Y."/>
        </authorList>
    </citation>
    <scope>NUCLEOTIDE SEQUENCE [LARGE SCALE GENOMIC DNA]</scope>
    <source>
        <strain evidence="8 9">M1-21</strain>
    </source>
</reference>